<evidence type="ECO:0000313" key="3">
    <source>
        <dbReference type="Proteomes" id="UP000613580"/>
    </source>
</evidence>
<name>A0A8H6TA80_MYCCL</name>
<dbReference type="EMBL" id="JACAZE010000006">
    <property type="protein sequence ID" value="KAF7313624.1"/>
    <property type="molecule type" value="Genomic_DNA"/>
</dbReference>
<keyword evidence="3" id="KW-1185">Reference proteome</keyword>
<proteinExistence type="predicted"/>
<comment type="caution">
    <text evidence="2">The sequence shown here is derived from an EMBL/GenBank/DDBJ whole genome shotgun (WGS) entry which is preliminary data.</text>
</comment>
<dbReference type="AlphaFoldDB" id="A0A8H6TA80"/>
<dbReference type="OrthoDB" id="3018316at2759"/>
<organism evidence="2 3">
    <name type="scientific">Mycena chlorophos</name>
    <name type="common">Agaric fungus</name>
    <name type="synonym">Agaricus chlorophos</name>
    <dbReference type="NCBI Taxonomy" id="658473"/>
    <lineage>
        <taxon>Eukaryota</taxon>
        <taxon>Fungi</taxon>
        <taxon>Dikarya</taxon>
        <taxon>Basidiomycota</taxon>
        <taxon>Agaricomycotina</taxon>
        <taxon>Agaricomycetes</taxon>
        <taxon>Agaricomycetidae</taxon>
        <taxon>Agaricales</taxon>
        <taxon>Marasmiineae</taxon>
        <taxon>Mycenaceae</taxon>
        <taxon>Mycena</taxon>
    </lineage>
</organism>
<accession>A0A8H6TA80</accession>
<protein>
    <submittedName>
        <fullName evidence="2">Uncharacterized protein</fullName>
    </submittedName>
</protein>
<sequence length="287" mass="31510">MDSLTPDPEQLLQSRISLLWGLNVIVDEEEELVQTLLKAFDLKLDLYQEPDVPAFNPDALYSASFLSTPLRTKHFSRLSPSILRGLLRSPSLRSEFEDSLDDISVISPNRHTASECNTHGPSPPLTPPPTARIPDSEQLPNVDIFAGSQVQDITDSVRASSLLSPPKRAAANYLLLSPAAVRNFKRVIDEMKGFGPESGEAIAERKNPVRSCPASPCVGLLHTTSTPARNGFGTLGVLEEEFVRLLEQRAADEAAHAKELREIADRLDALARSKRKLAAVITEKQED</sequence>
<evidence type="ECO:0000256" key="1">
    <source>
        <dbReference type="SAM" id="MobiDB-lite"/>
    </source>
</evidence>
<feature type="compositionally biased region" description="Pro residues" evidence="1">
    <location>
        <begin position="121"/>
        <end position="131"/>
    </location>
</feature>
<reference evidence="2" key="1">
    <citation type="submission" date="2020-05" db="EMBL/GenBank/DDBJ databases">
        <title>Mycena genomes resolve the evolution of fungal bioluminescence.</title>
        <authorList>
            <person name="Tsai I.J."/>
        </authorList>
    </citation>
    <scope>NUCLEOTIDE SEQUENCE</scope>
    <source>
        <strain evidence="2">110903Hualien_Pintung</strain>
    </source>
</reference>
<feature type="region of interest" description="Disordered" evidence="1">
    <location>
        <begin position="112"/>
        <end position="131"/>
    </location>
</feature>
<dbReference type="Proteomes" id="UP000613580">
    <property type="component" value="Unassembled WGS sequence"/>
</dbReference>
<gene>
    <name evidence="2" type="ORF">HMN09_00518800</name>
</gene>
<evidence type="ECO:0000313" key="2">
    <source>
        <dbReference type="EMBL" id="KAF7313624.1"/>
    </source>
</evidence>